<dbReference type="InterPro" id="IPR000157">
    <property type="entry name" value="TIR_dom"/>
</dbReference>
<comment type="caution">
    <text evidence="2">The sequence shown here is derived from an EMBL/GenBank/DDBJ whole genome shotgun (WGS) entry which is preliminary data.</text>
</comment>
<feature type="domain" description="TIR" evidence="1">
    <location>
        <begin position="4"/>
        <end position="84"/>
    </location>
</feature>
<dbReference type="Proteomes" id="UP000342249">
    <property type="component" value="Unassembled WGS sequence"/>
</dbReference>
<dbReference type="GO" id="GO:0007165">
    <property type="term" value="P:signal transduction"/>
    <property type="evidence" value="ECO:0007669"/>
    <property type="project" value="InterPro"/>
</dbReference>
<evidence type="ECO:0000259" key="1">
    <source>
        <dbReference type="Pfam" id="PF13676"/>
    </source>
</evidence>
<dbReference type="Pfam" id="PF13676">
    <property type="entry name" value="TIR_2"/>
    <property type="match status" value="1"/>
</dbReference>
<dbReference type="SUPFAM" id="SSF52200">
    <property type="entry name" value="Toll/Interleukin receptor TIR domain"/>
    <property type="match status" value="1"/>
</dbReference>
<dbReference type="InterPro" id="IPR035897">
    <property type="entry name" value="Toll_tir_struct_dom_sf"/>
</dbReference>
<name>A0A5N7IZJ5_9CLOT</name>
<accession>A0A5N7IZJ5</accession>
<dbReference type="EMBL" id="SPSF01000016">
    <property type="protein sequence ID" value="MPQ61917.1"/>
    <property type="molecule type" value="Genomic_DNA"/>
</dbReference>
<reference evidence="2 3" key="1">
    <citation type="journal article" date="2019" name="Lett. Appl. Microbiol.">
        <title>A case of 'blown pack' spoilage of vacuum-packaged pork likely associated with Clostridium estertheticum in Canada.</title>
        <authorList>
            <person name="Zhang P."/>
            <person name="Ward P."/>
            <person name="McMullen L.M."/>
            <person name="Yang X."/>
        </authorList>
    </citation>
    <scope>NUCLEOTIDE SEQUENCE [LARGE SCALE GENOMIC DNA]</scope>
    <source>
        <strain evidence="2 3">MA19</strain>
    </source>
</reference>
<protein>
    <submittedName>
        <fullName evidence="2">Toll/interleukin-1 receptor domain-containing protein</fullName>
    </submittedName>
</protein>
<evidence type="ECO:0000313" key="2">
    <source>
        <dbReference type="EMBL" id="MPQ61917.1"/>
    </source>
</evidence>
<organism evidence="2 3">
    <name type="scientific">Clostridium estertheticum</name>
    <dbReference type="NCBI Taxonomy" id="238834"/>
    <lineage>
        <taxon>Bacteria</taxon>
        <taxon>Bacillati</taxon>
        <taxon>Bacillota</taxon>
        <taxon>Clostridia</taxon>
        <taxon>Eubacteriales</taxon>
        <taxon>Clostridiaceae</taxon>
        <taxon>Clostridium</taxon>
    </lineage>
</organism>
<evidence type="ECO:0000313" key="3">
    <source>
        <dbReference type="Proteomes" id="UP000342249"/>
    </source>
</evidence>
<sequence length="88" mass="9509">MLVEIGYEVVINGLKEGLGSIISEIRTTIQSADMIIAIISENYMKSSWAQAELSAAILGMNKKILAIVIGDVPLPSYLSGCAYYKLDV</sequence>
<dbReference type="Gene3D" id="3.40.50.10140">
    <property type="entry name" value="Toll/interleukin-1 receptor homology (TIR) domain"/>
    <property type="match status" value="1"/>
</dbReference>
<proteinExistence type="predicted"/>
<keyword evidence="2" id="KW-0675">Receptor</keyword>
<gene>
    <name evidence="2" type="ORF">E4V82_07300</name>
</gene>
<dbReference type="AlphaFoldDB" id="A0A5N7IZJ5"/>